<sequence>MRQEDVQCHYRNIYPAMLDMCAWGDGGQAHDEDGKAPRPSAGPVRQLHPAARSPRRGRY</sequence>
<name>A0A6S6YIJ7_9PROT</name>
<dbReference type="AlphaFoldDB" id="A0A6S6YIJ7"/>
<evidence type="ECO:0000256" key="1">
    <source>
        <dbReference type="SAM" id="MobiDB-lite"/>
    </source>
</evidence>
<keyword evidence="3" id="KW-1185">Reference proteome</keyword>
<protein>
    <submittedName>
        <fullName evidence="2">Uncharacterized protein</fullName>
    </submittedName>
</protein>
<organism evidence="2 3">
    <name type="scientific">Denitratisoma oestradiolicum</name>
    <dbReference type="NCBI Taxonomy" id="311182"/>
    <lineage>
        <taxon>Bacteria</taxon>
        <taxon>Pseudomonadati</taxon>
        <taxon>Pseudomonadota</taxon>
        <taxon>Betaproteobacteria</taxon>
        <taxon>Nitrosomonadales</taxon>
        <taxon>Sterolibacteriaceae</taxon>
        <taxon>Denitratisoma</taxon>
    </lineage>
</organism>
<dbReference type="KEGG" id="doe:DENOEST_0409"/>
<gene>
    <name evidence="2" type="ORF">DENOEST_0409</name>
</gene>
<dbReference type="Proteomes" id="UP000515733">
    <property type="component" value="Chromosome"/>
</dbReference>
<accession>A0A6S6YIJ7</accession>
<feature type="region of interest" description="Disordered" evidence="1">
    <location>
        <begin position="24"/>
        <end position="59"/>
    </location>
</feature>
<reference evidence="2 3" key="1">
    <citation type="submission" date="2020-03" db="EMBL/GenBank/DDBJ databases">
        <authorList>
            <consortium name="Genoscope - CEA"/>
            <person name="William W."/>
        </authorList>
    </citation>
    <scope>NUCLEOTIDE SEQUENCE [LARGE SCALE GENOMIC DNA]</scope>
    <source>
        <strain evidence="3">DSM 16959</strain>
    </source>
</reference>
<evidence type="ECO:0000313" key="2">
    <source>
        <dbReference type="EMBL" id="CAB1367574.1"/>
    </source>
</evidence>
<proteinExistence type="predicted"/>
<dbReference type="EMBL" id="LR778301">
    <property type="protein sequence ID" value="CAB1367574.1"/>
    <property type="molecule type" value="Genomic_DNA"/>
</dbReference>
<evidence type="ECO:0000313" key="3">
    <source>
        <dbReference type="Proteomes" id="UP000515733"/>
    </source>
</evidence>